<gene>
    <name evidence="2" type="ORF">GOM49_06275</name>
</gene>
<dbReference type="SUPFAM" id="SSF58104">
    <property type="entry name" value="Methyl-accepting chemotaxis protein (MCP) signaling domain"/>
    <property type="match status" value="1"/>
</dbReference>
<sequence length="56" mass="6042">MAAGEQGRGFGVAANEIRNLANQSQEQAAATQEIPAALNNIYSATKQLDDFSQKFR</sequence>
<dbReference type="Proteomes" id="UP000422764">
    <property type="component" value="Chromosome"/>
</dbReference>
<dbReference type="EMBL" id="CP046522">
    <property type="protein sequence ID" value="QGU94752.1"/>
    <property type="molecule type" value="Genomic_DNA"/>
</dbReference>
<dbReference type="InterPro" id="IPR004089">
    <property type="entry name" value="MCPsignal_dom"/>
</dbReference>
<dbReference type="GO" id="GO:0007165">
    <property type="term" value="P:signal transduction"/>
    <property type="evidence" value="ECO:0007669"/>
    <property type="project" value="InterPro"/>
</dbReference>
<proteinExistence type="predicted"/>
<dbReference type="GO" id="GO:0016020">
    <property type="term" value="C:membrane"/>
    <property type="evidence" value="ECO:0007669"/>
    <property type="project" value="InterPro"/>
</dbReference>
<organism evidence="2 3">
    <name type="scientific">Clostridium bovifaecis</name>
    <dbReference type="NCBI Taxonomy" id="2184719"/>
    <lineage>
        <taxon>Bacteria</taxon>
        <taxon>Bacillati</taxon>
        <taxon>Bacillota</taxon>
        <taxon>Clostridia</taxon>
        <taxon>Eubacteriales</taxon>
        <taxon>Clostridiaceae</taxon>
        <taxon>Clostridium</taxon>
    </lineage>
</organism>
<evidence type="ECO:0000313" key="3">
    <source>
        <dbReference type="Proteomes" id="UP000422764"/>
    </source>
</evidence>
<reference evidence="2 3" key="1">
    <citation type="submission" date="2019-12" db="EMBL/GenBank/DDBJ databases">
        <title>Genome sequenceing of Clostridium bovifaecis.</title>
        <authorList>
            <person name="Yao Y."/>
        </authorList>
    </citation>
    <scope>NUCLEOTIDE SEQUENCE [LARGE SCALE GENOMIC DNA]</scope>
    <source>
        <strain evidence="2 3">BXX</strain>
    </source>
</reference>
<name>A0A6I6EM07_9CLOT</name>
<accession>A0A6I6EM07</accession>
<feature type="domain" description="Methyl-accepting transducer" evidence="1">
    <location>
        <begin position="3"/>
        <end position="43"/>
    </location>
</feature>
<dbReference type="Gene3D" id="1.10.287.950">
    <property type="entry name" value="Methyl-accepting chemotaxis protein"/>
    <property type="match status" value="1"/>
</dbReference>
<protein>
    <recommendedName>
        <fullName evidence="1">Methyl-accepting transducer domain-containing protein</fullName>
    </recommendedName>
</protein>
<evidence type="ECO:0000259" key="1">
    <source>
        <dbReference type="Pfam" id="PF00015"/>
    </source>
</evidence>
<evidence type="ECO:0000313" key="2">
    <source>
        <dbReference type="EMBL" id="QGU94752.1"/>
    </source>
</evidence>
<keyword evidence="3" id="KW-1185">Reference proteome</keyword>
<dbReference type="Pfam" id="PF00015">
    <property type="entry name" value="MCPsignal"/>
    <property type="match status" value="1"/>
</dbReference>
<dbReference type="AlphaFoldDB" id="A0A6I6EM07"/>